<reference evidence="1 2" key="1">
    <citation type="submission" date="2013-07" db="EMBL/GenBank/DDBJ databases">
        <title>Comparative Genomic and Metabolomic Analysis of Twelve Strains of Pseudoalteromonas luteoviolacea.</title>
        <authorList>
            <person name="Vynne N.G."/>
            <person name="Mansson M."/>
            <person name="Gram L."/>
        </authorList>
    </citation>
    <scope>NUCLEOTIDE SEQUENCE [LARGE SCALE GENOMIC DNA]</scope>
    <source>
        <strain evidence="1 2">H33</strain>
    </source>
</reference>
<proteinExistence type="predicted"/>
<evidence type="ECO:0000313" key="1">
    <source>
        <dbReference type="EMBL" id="KZN51036.1"/>
    </source>
</evidence>
<name>A0A167EPC3_9GAMM</name>
<dbReference type="Proteomes" id="UP000076503">
    <property type="component" value="Unassembled WGS sequence"/>
</dbReference>
<sequence>MVDLPVLSKWNQSKLQAKYTPNAAITLKTTTITKKFRHSS</sequence>
<evidence type="ECO:0000313" key="2">
    <source>
        <dbReference type="Proteomes" id="UP000076503"/>
    </source>
</evidence>
<gene>
    <name evidence="1" type="ORF">N476_14170</name>
</gene>
<organism evidence="1 2">
    <name type="scientific">Pseudoalteromonas luteoviolacea H33</name>
    <dbReference type="NCBI Taxonomy" id="1365251"/>
    <lineage>
        <taxon>Bacteria</taxon>
        <taxon>Pseudomonadati</taxon>
        <taxon>Pseudomonadota</taxon>
        <taxon>Gammaproteobacteria</taxon>
        <taxon>Alteromonadales</taxon>
        <taxon>Pseudoalteromonadaceae</taxon>
        <taxon>Pseudoalteromonas</taxon>
    </lineage>
</organism>
<comment type="caution">
    <text evidence="1">The sequence shown here is derived from an EMBL/GenBank/DDBJ whole genome shotgun (WGS) entry which is preliminary data.</text>
</comment>
<dbReference type="EMBL" id="AUXZ01000069">
    <property type="protein sequence ID" value="KZN51036.1"/>
    <property type="molecule type" value="Genomic_DNA"/>
</dbReference>
<accession>A0A167EPC3</accession>
<dbReference type="AlphaFoldDB" id="A0A167EPC3"/>
<protein>
    <submittedName>
        <fullName evidence="1">Uncharacterized protein</fullName>
    </submittedName>
</protein>